<organism evidence="1 2">
    <name type="scientific">Batillaria attramentaria</name>
    <dbReference type="NCBI Taxonomy" id="370345"/>
    <lineage>
        <taxon>Eukaryota</taxon>
        <taxon>Metazoa</taxon>
        <taxon>Spiralia</taxon>
        <taxon>Lophotrochozoa</taxon>
        <taxon>Mollusca</taxon>
        <taxon>Gastropoda</taxon>
        <taxon>Caenogastropoda</taxon>
        <taxon>Sorbeoconcha</taxon>
        <taxon>Cerithioidea</taxon>
        <taxon>Batillariidae</taxon>
        <taxon>Batillaria</taxon>
    </lineage>
</organism>
<dbReference type="EMBL" id="JACVVK020000679">
    <property type="protein sequence ID" value="KAK7456578.1"/>
    <property type="molecule type" value="Genomic_DNA"/>
</dbReference>
<dbReference type="Proteomes" id="UP001519460">
    <property type="component" value="Unassembled WGS sequence"/>
</dbReference>
<keyword evidence="2" id="KW-1185">Reference proteome</keyword>
<reference evidence="1 2" key="1">
    <citation type="journal article" date="2023" name="Sci. Data">
        <title>Genome assembly of the Korean intertidal mud-creeper Batillaria attramentaria.</title>
        <authorList>
            <person name="Patra A.K."/>
            <person name="Ho P.T."/>
            <person name="Jun S."/>
            <person name="Lee S.J."/>
            <person name="Kim Y."/>
            <person name="Won Y.J."/>
        </authorList>
    </citation>
    <scope>NUCLEOTIDE SEQUENCE [LARGE SCALE GENOMIC DNA]</scope>
    <source>
        <strain evidence="1">Wonlab-2016</strain>
    </source>
</reference>
<evidence type="ECO:0000313" key="2">
    <source>
        <dbReference type="Proteomes" id="UP001519460"/>
    </source>
</evidence>
<accession>A0ABD0J410</accession>
<protein>
    <submittedName>
        <fullName evidence="1">Uncharacterized protein</fullName>
    </submittedName>
</protein>
<comment type="caution">
    <text evidence="1">The sequence shown here is derived from an EMBL/GenBank/DDBJ whole genome shotgun (WGS) entry which is preliminary data.</text>
</comment>
<proteinExistence type="predicted"/>
<name>A0ABD0J410_9CAEN</name>
<evidence type="ECO:0000313" key="1">
    <source>
        <dbReference type="EMBL" id="KAK7456578.1"/>
    </source>
</evidence>
<feature type="non-terminal residue" evidence="1">
    <location>
        <position position="1"/>
    </location>
</feature>
<sequence length="117" mass="12902">FKHHLSPDLSGITTCTQSLTLPPRRTGPTLAPDSRHDSWQSTLCSNVNETIQKAQQLALRMHRRHCAPRQAFIVSVSQVFRCSVTARGGRLLSVPFCDLHLATADSAEYLVASVSMD</sequence>
<gene>
    <name evidence="1" type="ORF">BaRGS_00039304</name>
</gene>
<dbReference type="AlphaFoldDB" id="A0ABD0J410"/>